<keyword evidence="4" id="KW-1185">Reference proteome</keyword>
<dbReference type="KEGG" id="mng:MNEG_5152"/>
<dbReference type="STRING" id="145388.A0A0D2NBD4"/>
<dbReference type="PANTHER" id="PTHR12941:SF10">
    <property type="entry name" value="ER MEMBRANE PROTEIN COMPLEX SUBUNIT 8_9 HOMOLOG"/>
    <property type="match status" value="1"/>
</dbReference>
<evidence type="ECO:0000313" key="4">
    <source>
        <dbReference type="Proteomes" id="UP000054498"/>
    </source>
</evidence>
<organism evidence="3 4">
    <name type="scientific">Monoraphidium neglectum</name>
    <dbReference type="NCBI Taxonomy" id="145388"/>
    <lineage>
        <taxon>Eukaryota</taxon>
        <taxon>Viridiplantae</taxon>
        <taxon>Chlorophyta</taxon>
        <taxon>core chlorophytes</taxon>
        <taxon>Chlorophyceae</taxon>
        <taxon>CS clade</taxon>
        <taxon>Sphaeropleales</taxon>
        <taxon>Selenastraceae</taxon>
        <taxon>Monoraphidium</taxon>
    </lineage>
</organism>
<comment type="similarity">
    <text evidence="1">Belongs to the EMC8/EMC9 family.</text>
</comment>
<dbReference type="Proteomes" id="UP000054498">
    <property type="component" value="Unassembled WGS sequence"/>
</dbReference>
<reference evidence="3 4" key="1">
    <citation type="journal article" date="2013" name="BMC Genomics">
        <title>Reconstruction of the lipid metabolism for the microalga Monoraphidium neglectum from its genome sequence reveals characteristics suitable for biofuel production.</title>
        <authorList>
            <person name="Bogen C."/>
            <person name="Al-Dilaimi A."/>
            <person name="Albersmeier A."/>
            <person name="Wichmann J."/>
            <person name="Grundmann M."/>
            <person name="Rupp O."/>
            <person name="Lauersen K.J."/>
            <person name="Blifernez-Klassen O."/>
            <person name="Kalinowski J."/>
            <person name="Goesmann A."/>
            <person name="Mussgnug J.H."/>
            <person name="Kruse O."/>
        </authorList>
    </citation>
    <scope>NUCLEOTIDE SEQUENCE [LARGE SCALE GENOMIC DNA]</scope>
    <source>
        <strain evidence="3 4">SAG 48.87</strain>
    </source>
</reference>
<dbReference type="InterPro" id="IPR037518">
    <property type="entry name" value="MPN"/>
</dbReference>
<evidence type="ECO:0000256" key="1">
    <source>
        <dbReference type="ARBA" id="ARBA00007461"/>
    </source>
</evidence>
<dbReference type="AlphaFoldDB" id="A0A0D2NBD4"/>
<dbReference type="GeneID" id="25738029"/>
<name>A0A0D2NBD4_9CHLO</name>
<proteinExistence type="inferred from homology"/>
<protein>
    <recommendedName>
        <fullName evidence="2">MPN domain-containing protein</fullName>
    </recommendedName>
</protein>
<dbReference type="PROSITE" id="PS50249">
    <property type="entry name" value="MPN"/>
    <property type="match status" value="1"/>
</dbReference>
<dbReference type="GO" id="GO:0072546">
    <property type="term" value="C:EMC complex"/>
    <property type="evidence" value="ECO:0007669"/>
    <property type="project" value="InterPro"/>
</dbReference>
<dbReference type="CDD" id="cd08060">
    <property type="entry name" value="MPN_UPF0172"/>
    <property type="match status" value="1"/>
</dbReference>
<accession>A0A0D2NBD4</accession>
<dbReference type="OrthoDB" id="546092at2759"/>
<evidence type="ECO:0000313" key="3">
    <source>
        <dbReference type="EMBL" id="KIZ02801.1"/>
    </source>
</evidence>
<dbReference type="Pfam" id="PF03665">
    <property type="entry name" value="UPF0172"/>
    <property type="match status" value="2"/>
</dbReference>
<gene>
    <name evidence="3" type="ORF">MNEG_5152</name>
</gene>
<evidence type="ECO:0000259" key="2">
    <source>
        <dbReference type="PROSITE" id="PS50249"/>
    </source>
</evidence>
<dbReference type="InterPro" id="IPR005366">
    <property type="entry name" value="EMC8/9"/>
</dbReference>
<feature type="domain" description="MPN" evidence="2">
    <location>
        <begin position="6"/>
        <end position="140"/>
    </location>
</feature>
<dbReference type="EMBL" id="KK100973">
    <property type="protein sequence ID" value="KIZ02801.1"/>
    <property type="molecule type" value="Genomic_DNA"/>
</dbReference>
<dbReference type="PANTHER" id="PTHR12941">
    <property type="entry name" value="ER MEMBRANE PROTEIN COMPLEX"/>
    <property type="match status" value="1"/>
</dbReference>
<dbReference type="RefSeq" id="XP_013901820.1">
    <property type="nucleotide sequence ID" value="XM_014046366.1"/>
</dbReference>
<sequence length="245" mass="24606">MGAQDYELSEEAALLILLHASKHPSCTVNGALLGKPRGGGGFIISSAVPLFHRSHVMAPCVEAALTQAEVAAQAQGLSLVGYYHGDYKFAPAELSPLGRKIADRIADRQPAACVLLLDNIQLASFTGAAAAAAAAAGGAGGGSNSGGGGGGGGGGAVAAGGGQPLELLLREPSAKGAAWRRVQQQAGGGGLAAGGGGWGAVQKRYLNLFAAGRHRALADFDDHLDDLSRDYLNEGLLDGSELLTR</sequence>